<dbReference type="EMBL" id="JBJQND010000013">
    <property type="protein sequence ID" value="KAL3858348.1"/>
    <property type="molecule type" value="Genomic_DNA"/>
</dbReference>
<evidence type="ECO:0000313" key="2">
    <source>
        <dbReference type="Proteomes" id="UP001634394"/>
    </source>
</evidence>
<protein>
    <submittedName>
        <fullName evidence="1">Uncharacterized protein</fullName>
    </submittedName>
</protein>
<proteinExistence type="predicted"/>
<feature type="non-terminal residue" evidence="1">
    <location>
        <position position="78"/>
    </location>
</feature>
<comment type="caution">
    <text evidence="1">The sequence shown here is derived from an EMBL/GenBank/DDBJ whole genome shotgun (WGS) entry which is preliminary data.</text>
</comment>
<accession>A0ABD3VBN3</accession>
<sequence>MVPGVLGIIAIKHVVEVSREDGEVYVALFLTATGLTVQQLIIKQKNICFNIGRVQRHAIMAVPLLSDLDVLVRRDTKE</sequence>
<keyword evidence="2" id="KW-1185">Reference proteome</keyword>
<dbReference type="Proteomes" id="UP001634394">
    <property type="component" value="Unassembled WGS sequence"/>
</dbReference>
<reference evidence="1 2" key="1">
    <citation type="submission" date="2024-11" db="EMBL/GenBank/DDBJ databases">
        <title>Chromosome-level genome assembly of the freshwater bivalve Anodonta woodiana.</title>
        <authorList>
            <person name="Chen X."/>
        </authorList>
    </citation>
    <scope>NUCLEOTIDE SEQUENCE [LARGE SCALE GENOMIC DNA]</scope>
    <source>
        <strain evidence="1">MN2024</strain>
        <tissue evidence="1">Gills</tissue>
    </source>
</reference>
<dbReference type="AlphaFoldDB" id="A0ABD3VBN3"/>
<gene>
    <name evidence="1" type="ORF">ACJMK2_012941</name>
</gene>
<organism evidence="1 2">
    <name type="scientific">Sinanodonta woodiana</name>
    <name type="common">Chinese pond mussel</name>
    <name type="synonym">Anodonta woodiana</name>
    <dbReference type="NCBI Taxonomy" id="1069815"/>
    <lineage>
        <taxon>Eukaryota</taxon>
        <taxon>Metazoa</taxon>
        <taxon>Spiralia</taxon>
        <taxon>Lophotrochozoa</taxon>
        <taxon>Mollusca</taxon>
        <taxon>Bivalvia</taxon>
        <taxon>Autobranchia</taxon>
        <taxon>Heteroconchia</taxon>
        <taxon>Palaeoheterodonta</taxon>
        <taxon>Unionida</taxon>
        <taxon>Unionoidea</taxon>
        <taxon>Unionidae</taxon>
        <taxon>Unioninae</taxon>
        <taxon>Sinanodonta</taxon>
    </lineage>
</organism>
<evidence type="ECO:0000313" key="1">
    <source>
        <dbReference type="EMBL" id="KAL3858348.1"/>
    </source>
</evidence>
<name>A0ABD3VBN3_SINWO</name>